<dbReference type="InterPro" id="IPR029044">
    <property type="entry name" value="Nucleotide-diphossugar_trans"/>
</dbReference>
<proteinExistence type="predicted"/>
<comment type="caution">
    <text evidence="2">The sequence shown here is derived from an EMBL/GenBank/DDBJ whole genome shotgun (WGS) entry which is preliminary data.</text>
</comment>
<name>A0ABW3DCJ9_9BACL</name>
<sequence length="376" mass="43342">MNMSRLTVPVVLFIFKRPDVTEQVFNAIRSARPTKLFLIADGPRPDQPGEAELCSATRAVVSRVDWPCEVSTLFSPVNLGLNQRITSGLNWVFSQVEEAIILEDDCLPHPTFFPFCQELLNRYRNDERIMMISGNNFQKGRGRLEASYYFSRLFHIWGWATWRRAWNHYDDSLRLWPEISRNGWLQSVTSDPNAIRFFHKMYQDHLDGKHVLSWDYKWNLSCWLQNGLSVMPNANLVTNIGFGRSSTYAHDADSALAHLPLVPMSFPLVHPPFIMADSQADQYTMEQQFYLPEPDSGPAAAAGAPPVLESPVTRLAKRQLRQRRRRIRRAGISRRRARRTRSGRGRVRSVRSTRKAGAAAMSGRRRMRRSRRRRAG</sequence>
<dbReference type="Gene3D" id="3.90.550.10">
    <property type="entry name" value="Spore Coat Polysaccharide Biosynthesis Protein SpsA, Chain A"/>
    <property type="match status" value="1"/>
</dbReference>
<dbReference type="EMBL" id="JBHTIU010000035">
    <property type="protein sequence ID" value="MFD0869750.1"/>
    <property type="molecule type" value="Genomic_DNA"/>
</dbReference>
<evidence type="ECO:0000313" key="3">
    <source>
        <dbReference type="Proteomes" id="UP001597120"/>
    </source>
</evidence>
<reference evidence="3" key="1">
    <citation type="journal article" date="2019" name="Int. J. Syst. Evol. Microbiol.">
        <title>The Global Catalogue of Microorganisms (GCM) 10K type strain sequencing project: providing services to taxonomists for standard genome sequencing and annotation.</title>
        <authorList>
            <consortium name="The Broad Institute Genomics Platform"/>
            <consortium name="The Broad Institute Genome Sequencing Center for Infectious Disease"/>
            <person name="Wu L."/>
            <person name="Ma J."/>
        </authorList>
    </citation>
    <scope>NUCLEOTIDE SEQUENCE [LARGE SCALE GENOMIC DNA]</scope>
    <source>
        <strain evidence="3">CCUG 57263</strain>
    </source>
</reference>
<evidence type="ECO:0000313" key="2">
    <source>
        <dbReference type="EMBL" id="MFD0869750.1"/>
    </source>
</evidence>
<feature type="compositionally biased region" description="Basic residues" evidence="1">
    <location>
        <begin position="317"/>
        <end position="354"/>
    </location>
</feature>
<keyword evidence="3" id="KW-1185">Reference proteome</keyword>
<dbReference type="SUPFAM" id="SSF53448">
    <property type="entry name" value="Nucleotide-diphospho-sugar transferases"/>
    <property type="match status" value="1"/>
</dbReference>
<dbReference type="Proteomes" id="UP001597120">
    <property type="component" value="Unassembled WGS sequence"/>
</dbReference>
<feature type="compositionally biased region" description="Basic residues" evidence="1">
    <location>
        <begin position="363"/>
        <end position="376"/>
    </location>
</feature>
<evidence type="ECO:0000256" key="1">
    <source>
        <dbReference type="SAM" id="MobiDB-lite"/>
    </source>
</evidence>
<organism evidence="2 3">
    <name type="scientific">Paenibacillus residui</name>
    <dbReference type="NCBI Taxonomy" id="629724"/>
    <lineage>
        <taxon>Bacteria</taxon>
        <taxon>Bacillati</taxon>
        <taxon>Bacillota</taxon>
        <taxon>Bacilli</taxon>
        <taxon>Bacillales</taxon>
        <taxon>Paenibacillaceae</taxon>
        <taxon>Paenibacillus</taxon>
    </lineage>
</organism>
<feature type="region of interest" description="Disordered" evidence="1">
    <location>
        <begin position="317"/>
        <end position="376"/>
    </location>
</feature>
<dbReference type="RefSeq" id="WP_379288210.1">
    <property type="nucleotide sequence ID" value="NZ_JBHTIU010000035.1"/>
</dbReference>
<accession>A0ABW3DCJ9</accession>
<gene>
    <name evidence="2" type="ORF">ACFQ03_11355</name>
</gene>
<protein>
    <submittedName>
        <fullName evidence="2">Glycosyltransferase family 2 protein</fullName>
    </submittedName>
</protein>